<keyword evidence="3" id="KW-1185">Reference proteome</keyword>
<dbReference type="EMBL" id="NJET01000240">
    <property type="protein sequence ID" value="PHH59107.1"/>
    <property type="molecule type" value="Genomic_DNA"/>
</dbReference>
<evidence type="ECO:0000256" key="1">
    <source>
        <dbReference type="SAM" id="MobiDB-lite"/>
    </source>
</evidence>
<organism evidence="2 3">
    <name type="scientific">Ophiocordyceps australis</name>
    <dbReference type="NCBI Taxonomy" id="1399860"/>
    <lineage>
        <taxon>Eukaryota</taxon>
        <taxon>Fungi</taxon>
        <taxon>Dikarya</taxon>
        <taxon>Ascomycota</taxon>
        <taxon>Pezizomycotina</taxon>
        <taxon>Sordariomycetes</taxon>
        <taxon>Hypocreomycetidae</taxon>
        <taxon>Hypocreales</taxon>
        <taxon>Ophiocordycipitaceae</taxon>
        <taxon>Ophiocordyceps</taxon>
    </lineage>
</organism>
<feature type="compositionally biased region" description="Low complexity" evidence="1">
    <location>
        <begin position="1"/>
        <end position="21"/>
    </location>
</feature>
<evidence type="ECO:0000313" key="3">
    <source>
        <dbReference type="Proteomes" id="UP000226192"/>
    </source>
</evidence>
<dbReference type="Proteomes" id="UP000226192">
    <property type="component" value="Unassembled WGS sequence"/>
</dbReference>
<accession>A0A2C5XRN2</accession>
<proteinExistence type="predicted"/>
<name>A0A2C5XRN2_9HYPO</name>
<sequence>MTTTTSTTITTTTTNTTTTSSIKQPTPGGSELWGQVLGREAAAGAAAQGRDALGGNALGGDAARRAARKDEACRRPLSRERRQTHQVEIGSAGCASGRVANNYYEWFKGGGLTAQGKAEVHKVHPTPTRTAIWATQLDMVTGREDPDVSTLPASRSSAALQGGVLAICALIPGVDDAFPHASRSCHWPWPLAPMAGACHWLA</sequence>
<feature type="region of interest" description="Disordered" evidence="1">
    <location>
        <begin position="1"/>
        <end position="31"/>
    </location>
</feature>
<comment type="caution">
    <text evidence="2">The sequence shown here is derived from an EMBL/GenBank/DDBJ whole genome shotgun (WGS) entry which is preliminary data.</text>
</comment>
<protein>
    <submittedName>
        <fullName evidence="2">Uncharacterized protein</fullName>
    </submittedName>
</protein>
<evidence type="ECO:0000313" key="2">
    <source>
        <dbReference type="EMBL" id="PHH59107.1"/>
    </source>
</evidence>
<dbReference type="AlphaFoldDB" id="A0A2C5XRN2"/>
<reference evidence="2 3" key="1">
    <citation type="submission" date="2017-06" db="EMBL/GenBank/DDBJ databases">
        <title>Ant-infecting Ophiocordyceps genomes reveal a high diversity of potential behavioral manipulation genes and a possible major role for enterotoxins.</title>
        <authorList>
            <person name="De Bekker C."/>
            <person name="Evans H.C."/>
            <person name="Brachmann A."/>
            <person name="Hughes D.P."/>
        </authorList>
    </citation>
    <scope>NUCLEOTIDE SEQUENCE [LARGE SCALE GENOMIC DNA]</scope>
    <source>
        <strain evidence="2 3">Map64</strain>
    </source>
</reference>
<gene>
    <name evidence="2" type="ORF">CDD81_3802</name>
</gene>